<dbReference type="Proteomes" id="UP000011721">
    <property type="component" value="Chromosome"/>
</dbReference>
<gene>
    <name evidence="1" type="ordered locus">UWK_00543</name>
</gene>
<dbReference type="PROSITE" id="PS51257">
    <property type="entry name" value="PROKAR_LIPOPROTEIN"/>
    <property type="match status" value="1"/>
</dbReference>
<dbReference type="Gene3D" id="3.40.50.10610">
    <property type="entry name" value="ABC-type transport auxiliary lipoprotein component"/>
    <property type="match status" value="1"/>
</dbReference>
<organism evidence="1 2">
    <name type="scientific">Desulfocapsa sulfexigens (strain DSM 10523 / SB164P1)</name>
    <dbReference type="NCBI Taxonomy" id="1167006"/>
    <lineage>
        <taxon>Bacteria</taxon>
        <taxon>Pseudomonadati</taxon>
        <taxon>Thermodesulfobacteriota</taxon>
        <taxon>Desulfobulbia</taxon>
        <taxon>Desulfobulbales</taxon>
        <taxon>Desulfocapsaceae</taxon>
        <taxon>Desulfocapsa</taxon>
    </lineage>
</organism>
<dbReference type="KEGG" id="dsf:UWK_00543"/>
<keyword evidence="2" id="KW-1185">Reference proteome</keyword>
<reference evidence="2" key="1">
    <citation type="journal article" date="2013" name="Stand. Genomic Sci.">
        <title>Complete genome sequence of Desulfocapsa sulfexigens, a marine deltaproteobacterium specialized in disproportionating inorganic sulfur compounds.</title>
        <authorList>
            <person name="Finster K.W."/>
            <person name="Kjeldsen K.U."/>
            <person name="Kube M."/>
            <person name="Reinhardt R."/>
            <person name="Mussmann M."/>
            <person name="Amann R."/>
            <person name="Schreiber L."/>
        </authorList>
    </citation>
    <scope>NUCLEOTIDE SEQUENCE [LARGE SCALE GENOMIC DNA]</scope>
    <source>
        <strain evidence="2">DSM 10523 / SB164P1</strain>
    </source>
</reference>
<sequence>MLSKNGITFLLLAALLFSVMGCGTTSTIKRSIITRGEAFPQMYEEQPRSIAILPPLNTSTLPEAGNYYMATITTPLNAAGYQVTPEETVKNVIDQNTLHDNSLYSLPPQTLGQYFGSDAALFARIKQWDVAHTALLSRLIISIEAELISTKTSKQLWRYNTSINIDLNAVKSTAGAGLSLLAGMKKEDVDKATADALSHALQLNTKLIRDLPFGPGHEDYLQDQKMELIGSIPGKSILKQPQDIK</sequence>
<dbReference type="AlphaFoldDB" id="M1NBE4"/>
<accession>M1NBE4</accession>
<dbReference type="HOGENOM" id="CLU_097432_0_0_7"/>
<evidence type="ECO:0008006" key="3">
    <source>
        <dbReference type="Google" id="ProtNLM"/>
    </source>
</evidence>
<dbReference type="RefSeq" id="WP_015402822.1">
    <property type="nucleotide sequence ID" value="NC_020304.1"/>
</dbReference>
<dbReference type="InterPro" id="IPR008517">
    <property type="entry name" value="GNA1162-like"/>
</dbReference>
<evidence type="ECO:0000313" key="2">
    <source>
        <dbReference type="Proteomes" id="UP000011721"/>
    </source>
</evidence>
<dbReference type="EMBL" id="CP003985">
    <property type="protein sequence ID" value="AGF77124.1"/>
    <property type="molecule type" value="Genomic_DNA"/>
</dbReference>
<dbReference type="OrthoDB" id="5420764at2"/>
<dbReference type="eggNOG" id="COG4380">
    <property type="taxonomic scope" value="Bacteria"/>
</dbReference>
<proteinExistence type="predicted"/>
<name>M1NBE4_DESSD</name>
<dbReference type="STRING" id="1167006.UWK_00543"/>
<evidence type="ECO:0000313" key="1">
    <source>
        <dbReference type="EMBL" id="AGF77124.1"/>
    </source>
</evidence>
<protein>
    <recommendedName>
        <fullName evidence="3">Lipoprotein</fullName>
    </recommendedName>
</protein>
<dbReference type="Pfam" id="PF05643">
    <property type="entry name" value="GNA1162-like"/>
    <property type="match status" value="1"/>
</dbReference>